<feature type="compositionally biased region" description="Polar residues" evidence="2">
    <location>
        <begin position="672"/>
        <end position="685"/>
    </location>
</feature>
<dbReference type="EMBL" id="BMAO01037539">
    <property type="protein sequence ID" value="GFR18472.1"/>
    <property type="molecule type" value="Genomic_DNA"/>
</dbReference>
<accession>A0A8X6LRY1</accession>
<proteinExistence type="predicted"/>
<dbReference type="PROSITE" id="PS00028">
    <property type="entry name" value="ZINC_FINGER_C2H2_1"/>
    <property type="match status" value="1"/>
</dbReference>
<keyword evidence="5" id="KW-1185">Reference proteome</keyword>
<dbReference type="OrthoDB" id="6471863at2759"/>
<feature type="region of interest" description="Disordered" evidence="2">
    <location>
        <begin position="128"/>
        <end position="169"/>
    </location>
</feature>
<feature type="compositionally biased region" description="Basic and acidic residues" evidence="2">
    <location>
        <begin position="1"/>
        <end position="16"/>
    </location>
</feature>
<gene>
    <name evidence="4" type="ORF">TNCT_359741</name>
</gene>
<feature type="compositionally biased region" description="Basic and acidic residues" evidence="2">
    <location>
        <begin position="128"/>
        <end position="148"/>
    </location>
</feature>
<feature type="region of interest" description="Disordered" evidence="2">
    <location>
        <begin position="193"/>
        <end position="231"/>
    </location>
</feature>
<dbReference type="GO" id="GO:0008270">
    <property type="term" value="F:zinc ion binding"/>
    <property type="evidence" value="ECO:0007669"/>
    <property type="project" value="UniProtKB-KW"/>
</dbReference>
<dbReference type="PROSITE" id="PS50157">
    <property type="entry name" value="ZINC_FINGER_C2H2_2"/>
    <property type="match status" value="1"/>
</dbReference>
<dbReference type="InterPro" id="IPR013087">
    <property type="entry name" value="Znf_C2H2_type"/>
</dbReference>
<protein>
    <recommendedName>
        <fullName evidence="3">C2H2-type domain-containing protein</fullName>
    </recommendedName>
</protein>
<feature type="region of interest" description="Disordered" evidence="2">
    <location>
        <begin position="1"/>
        <end position="20"/>
    </location>
</feature>
<evidence type="ECO:0000313" key="5">
    <source>
        <dbReference type="Proteomes" id="UP000887116"/>
    </source>
</evidence>
<feature type="region of interest" description="Disordered" evidence="2">
    <location>
        <begin position="658"/>
        <end position="764"/>
    </location>
</feature>
<reference evidence="4" key="1">
    <citation type="submission" date="2020-07" db="EMBL/GenBank/DDBJ databases">
        <title>Multicomponent nature underlies the extraordinary mechanical properties of spider dragline silk.</title>
        <authorList>
            <person name="Kono N."/>
            <person name="Nakamura H."/>
            <person name="Mori M."/>
            <person name="Yoshida Y."/>
            <person name="Ohtoshi R."/>
            <person name="Malay A.D."/>
            <person name="Moran D.A.P."/>
            <person name="Tomita M."/>
            <person name="Numata K."/>
            <person name="Arakawa K."/>
        </authorList>
    </citation>
    <scope>NUCLEOTIDE SEQUENCE</scope>
</reference>
<comment type="caution">
    <text evidence="4">The sequence shown here is derived from an EMBL/GenBank/DDBJ whole genome shotgun (WGS) entry which is preliminary data.</text>
</comment>
<feature type="compositionally biased region" description="Polar residues" evidence="2">
    <location>
        <begin position="209"/>
        <end position="231"/>
    </location>
</feature>
<keyword evidence="1" id="KW-0862">Zinc</keyword>
<feature type="compositionally biased region" description="Basic and acidic residues" evidence="2">
    <location>
        <begin position="52"/>
        <end position="73"/>
    </location>
</feature>
<keyword evidence="1" id="KW-0479">Metal-binding</keyword>
<feature type="compositionally biased region" description="Basic and acidic residues" evidence="2">
    <location>
        <begin position="713"/>
        <end position="730"/>
    </location>
</feature>
<dbReference type="Proteomes" id="UP000887116">
    <property type="component" value="Unassembled WGS sequence"/>
</dbReference>
<feature type="compositionally biased region" description="Polar residues" evidence="2">
    <location>
        <begin position="692"/>
        <end position="708"/>
    </location>
</feature>
<evidence type="ECO:0000256" key="2">
    <source>
        <dbReference type="SAM" id="MobiDB-lite"/>
    </source>
</evidence>
<feature type="region of interest" description="Disordered" evidence="2">
    <location>
        <begin position="45"/>
        <end position="73"/>
    </location>
</feature>
<feature type="region of interest" description="Disordered" evidence="2">
    <location>
        <begin position="246"/>
        <end position="265"/>
    </location>
</feature>
<sequence>MSKKLDKTEGSDEIRQHQPSRFEISFKPYFRFSPSLDTEEVEILDSTNNPRLSDKNYPQKEDIFEKSEKRNETFVDGSEENKIEFDCKKCGEEFKDIEDVMAHDCPHKVTTESLLDIKSIFDLVKQKQLREREAENSPDENIKSDSSRSRTSSVASHKVRASGRSYSGDITPCSERKISKIVYNRYPIYVTPPRSIPSSQALKDDSSNARDSATKTLFQSRKTSYSATESRPLQAECMKTVSEQSLTLVTPKERSSSPPDLFRGKPSRILSRLDASYNLQSPRGSCTEITRRPPEIEVVGRVYTKYPALGTPPRSISLSHTQKYDPSGSVMYPVPINLFQSHQMYNTEMFSDPSGSVRIPTAITLDQSPRIFSSEISTDCSGSKVIPAAVNLVQFPEIYDTETITDSSANRMIPGTVITYSPSQLPRYYNVETLSDSSRSVMNPTSLIVETSCKYTTKSIPCSSGRILKPPPVDIFQSPYLYDATVKTRSPQTDLEKYDSLISSTFASPKPAYSSFKMLSKDFSRSFITTAVDSSYQSSQGCNISPKEKFPQTERESFVNIPAFETWRKSSPSSDDSSTFFNFSGASLRSQSQSPNSSKEEISPRKKWNKKYYAKYISFHKPILTSSSLKPFSKDSIESKESVKVNLSQLPMCSSISAEKLTPEIESGESKPLSSETSKQLSPSFTDCIKDSSGSFVNPETKGASESPQCPKISDEKRSPQAKESAKEIYAKSLPFSTPKKGFPRRSRSNTPAKIKKQERSISN</sequence>
<evidence type="ECO:0000259" key="3">
    <source>
        <dbReference type="PROSITE" id="PS50157"/>
    </source>
</evidence>
<organism evidence="4 5">
    <name type="scientific">Trichonephila clavata</name>
    <name type="common">Joro spider</name>
    <name type="synonym">Nephila clavata</name>
    <dbReference type="NCBI Taxonomy" id="2740835"/>
    <lineage>
        <taxon>Eukaryota</taxon>
        <taxon>Metazoa</taxon>
        <taxon>Ecdysozoa</taxon>
        <taxon>Arthropoda</taxon>
        <taxon>Chelicerata</taxon>
        <taxon>Arachnida</taxon>
        <taxon>Araneae</taxon>
        <taxon>Araneomorphae</taxon>
        <taxon>Entelegynae</taxon>
        <taxon>Araneoidea</taxon>
        <taxon>Nephilidae</taxon>
        <taxon>Trichonephila</taxon>
    </lineage>
</organism>
<name>A0A8X6LRY1_TRICU</name>
<dbReference type="AlphaFoldDB" id="A0A8X6LRY1"/>
<keyword evidence="1" id="KW-0863">Zinc-finger</keyword>
<evidence type="ECO:0000256" key="1">
    <source>
        <dbReference type="PROSITE-ProRule" id="PRU00042"/>
    </source>
</evidence>
<feature type="domain" description="C2H2-type" evidence="3">
    <location>
        <begin position="85"/>
        <end position="112"/>
    </location>
</feature>
<evidence type="ECO:0000313" key="4">
    <source>
        <dbReference type="EMBL" id="GFR18472.1"/>
    </source>
</evidence>